<dbReference type="InterPro" id="IPR001506">
    <property type="entry name" value="Peptidase_M12A"/>
</dbReference>
<gene>
    <name evidence="3" type="primary">NAS4</name>
    <name evidence="3" type="ORF">KIN20_020455</name>
</gene>
<dbReference type="GO" id="GO:0006508">
    <property type="term" value="P:proteolysis"/>
    <property type="evidence" value="ECO:0007669"/>
    <property type="project" value="InterPro"/>
</dbReference>
<reference evidence="3" key="1">
    <citation type="submission" date="2021-06" db="EMBL/GenBank/DDBJ databases">
        <title>Parelaphostrongylus tenuis whole genome reference sequence.</title>
        <authorList>
            <person name="Garwood T.J."/>
            <person name="Larsen P.A."/>
            <person name="Fountain-Jones N.M."/>
            <person name="Garbe J.R."/>
            <person name="Macchietto M.G."/>
            <person name="Kania S.A."/>
            <person name="Gerhold R.W."/>
            <person name="Richards J.E."/>
            <person name="Wolf T.M."/>
        </authorList>
    </citation>
    <scope>NUCLEOTIDE SEQUENCE</scope>
    <source>
        <strain evidence="3">MNPRO001-30</strain>
        <tissue evidence="3">Meninges</tissue>
    </source>
</reference>
<evidence type="ECO:0000259" key="2">
    <source>
        <dbReference type="PROSITE" id="PS51864"/>
    </source>
</evidence>
<comment type="caution">
    <text evidence="3">The sequence shown here is derived from an EMBL/GenBank/DDBJ whole genome shotgun (WGS) entry which is preliminary data.</text>
</comment>
<sequence>MEGDFAIENLRKFISDNNKLGRSAIREAYRKWPNREIPYTLSSQYGSYARSMIARAMKLAD</sequence>
<dbReference type="AlphaFoldDB" id="A0AAD5N6J8"/>
<feature type="domain" description="Peptidase M12A" evidence="2">
    <location>
        <begin position="23"/>
        <end position="61"/>
    </location>
</feature>
<evidence type="ECO:0000313" key="4">
    <source>
        <dbReference type="Proteomes" id="UP001196413"/>
    </source>
</evidence>
<evidence type="ECO:0000313" key="3">
    <source>
        <dbReference type="EMBL" id="KAJ1361249.1"/>
    </source>
</evidence>
<proteinExistence type="predicted"/>
<evidence type="ECO:0000256" key="1">
    <source>
        <dbReference type="PROSITE-ProRule" id="PRU01211"/>
    </source>
</evidence>
<name>A0AAD5N6J8_PARTN</name>
<dbReference type="Gene3D" id="3.40.390.10">
    <property type="entry name" value="Collagenase (Catalytic Domain)"/>
    <property type="match status" value="1"/>
</dbReference>
<protein>
    <submittedName>
        <fullName evidence="3">Zinc metalloproteinase nas-4</fullName>
    </submittedName>
</protein>
<comment type="caution">
    <text evidence="1">Lacks conserved residue(s) required for the propagation of feature annotation.</text>
</comment>
<keyword evidence="3" id="KW-0645">Protease</keyword>
<dbReference type="EMBL" id="JAHQIW010004139">
    <property type="protein sequence ID" value="KAJ1361249.1"/>
    <property type="molecule type" value="Genomic_DNA"/>
</dbReference>
<organism evidence="3 4">
    <name type="scientific">Parelaphostrongylus tenuis</name>
    <name type="common">Meningeal worm</name>
    <dbReference type="NCBI Taxonomy" id="148309"/>
    <lineage>
        <taxon>Eukaryota</taxon>
        <taxon>Metazoa</taxon>
        <taxon>Ecdysozoa</taxon>
        <taxon>Nematoda</taxon>
        <taxon>Chromadorea</taxon>
        <taxon>Rhabditida</taxon>
        <taxon>Rhabditina</taxon>
        <taxon>Rhabditomorpha</taxon>
        <taxon>Strongyloidea</taxon>
        <taxon>Metastrongylidae</taxon>
        <taxon>Parelaphostrongylus</taxon>
    </lineage>
</organism>
<keyword evidence="3" id="KW-0378">Hydrolase</keyword>
<keyword evidence="3" id="KW-0482">Metalloprotease</keyword>
<dbReference type="Proteomes" id="UP001196413">
    <property type="component" value="Unassembled WGS sequence"/>
</dbReference>
<dbReference type="InterPro" id="IPR024079">
    <property type="entry name" value="MetalloPept_cat_dom_sf"/>
</dbReference>
<keyword evidence="4" id="KW-1185">Reference proteome</keyword>
<dbReference type="GO" id="GO:0004222">
    <property type="term" value="F:metalloendopeptidase activity"/>
    <property type="evidence" value="ECO:0007669"/>
    <property type="project" value="InterPro"/>
</dbReference>
<dbReference type="PROSITE" id="PS51864">
    <property type="entry name" value="ASTACIN"/>
    <property type="match status" value="1"/>
</dbReference>
<accession>A0AAD5N6J8</accession>